<dbReference type="WBParaSite" id="Pan_g22609.t1">
    <property type="protein sequence ID" value="Pan_g22609.t1"/>
    <property type="gene ID" value="Pan_g22609"/>
</dbReference>
<organism evidence="1 2">
    <name type="scientific">Panagrellus redivivus</name>
    <name type="common">Microworm</name>
    <dbReference type="NCBI Taxonomy" id="6233"/>
    <lineage>
        <taxon>Eukaryota</taxon>
        <taxon>Metazoa</taxon>
        <taxon>Ecdysozoa</taxon>
        <taxon>Nematoda</taxon>
        <taxon>Chromadorea</taxon>
        <taxon>Rhabditida</taxon>
        <taxon>Tylenchina</taxon>
        <taxon>Panagrolaimomorpha</taxon>
        <taxon>Panagrolaimoidea</taxon>
        <taxon>Panagrolaimidae</taxon>
        <taxon>Panagrellus</taxon>
    </lineage>
</organism>
<accession>A0A7E4VMH5</accession>
<evidence type="ECO:0000313" key="1">
    <source>
        <dbReference type="Proteomes" id="UP000492821"/>
    </source>
</evidence>
<evidence type="ECO:0000313" key="2">
    <source>
        <dbReference type="WBParaSite" id="Pan_g22609.t1"/>
    </source>
</evidence>
<protein>
    <submittedName>
        <fullName evidence="2">DUF5615 domain-containing protein</fullName>
    </submittedName>
</protein>
<name>A0A7E4VMH5_PANRE</name>
<dbReference type="Proteomes" id="UP000492821">
    <property type="component" value="Unassembled WGS sequence"/>
</dbReference>
<dbReference type="AlphaFoldDB" id="A0A7E4VMH5"/>
<sequence length="37" mass="4316">MADYTKKVLLETNLPVSLQSHWQFLMNEGIGFDEMQT</sequence>
<reference evidence="2" key="2">
    <citation type="submission" date="2020-10" db="UniProtKB">
        <authorList>
            <consortium name="WormBaseParasite"/>
        </authorList>
    </citation>
    <scope>IDENTIFICATION</scope>
</reference>
<reference evidence="1" key="1">
    <citation type="journal article" date="2013" name="Genetics">
        <title>The draft genome and transcriptome of Panagrellus redivivus are shaped by the harsh demands of a free-living lifestyle.</title>
        <authorList>
            <person name="Srinivasan J."/>
            <person name="Dillman A.R."/>
            <person name="Macchietto M.G."/>
            <person name="Heikkinen L."/>
            <person name="Lakso M."/>
            <person name="Fracchia K.M."/>
            <person name="Antoshechkin I."/>
            <person name="Mortazavi A."/>
            <person name="Wong G."/>
            <person name="Sternberg P.W."/>
        </authorList>
    </citation>
    <scope>NUCLEOTIDE SEQUENCE [LARGE SCALE GENOMIC DNA]</scope>
    <source>
        <strain evidence="1">MT8872</strain>
    </source>
</reference>
<proteinExistence type="predicted"/>
<keyword evidence="1" id="KW-1185">Reference proteome</keyword>